<dbReference type="AlphaFoldDB" id="A0A0J1H0G9"/>
<dbReference type="GO" id="GO:0005886">
    <property type="term" value="C:plasma membrane"/>
    <property type="evidence" value="ECO:0007669"/>
    <property type="project" value="UniProtKB-SubCell"/>
</dbReference>
<feature type="transmembrane region" description="Helical" evidence="7">
    <location>
        <begin position="34"/>
        <end position="51"/>
    </location>
</feature>
<name>A0A0J1H0G9_9GAMM</name>
<evidence type="ECO:0000256" key="7">
    <source>
        <dbReference type="SAM" id="Phobius"/>
    </source>
</evidence>
<sequence length="214" mass="24182">MTGLQWVGLAGWLGFLAAFFPREFWPKFKQEKDYQHWVLASVVVLFLLWSLRAGLTDGLKVHFLALTILTLCHGWRIACLIGVAPLLLLAGFGLLPLADIGLYGLTGVTLPVLVSYGLFALTYRYLAHHLFVYIFVGAFINAALTMIAHMVLTSGWIALSSIFSWSYIVENYLVLMPLLLFPEALINGMAITLLVVYRPEWVRTFHDSDYLDRR</sequence>
<feature type="transmembrane region" description="Helical" evidence="7">
    <location>
        <begin position="100"/>
        <end position="123"/>
    </location>
</feature>
<dbReference type="InterPro" id="IPR002751">
    <property type="entry name" value="CbiM/NikMN"/>
</dbReference>
<feature type="transmembrane region" description="Helical" evidence="7">
    <location>
        <begin position="130"/>
        <end position="152"/>
    </location>
</feature>
<keyword evidence="4 7" id="KW-0812">Transmembrane</keyword>
<accession>A0A0J1H0G9</accession>
<evidence type="ECO:0000313" key="8">
    <source>
        <dbReference type="EMBL" id="KLV05316.1"/>
    </source>
</evidence>
<comment type="caution">
    <text evidence="8">The sequence shown here is derived from an EMBL/GenBank/DDBJ whole genome shotgun (WGS) entry which is preliminary data.</text>
</comment>
<evidence type="ECO:0000256" key="3">
    <source>
        <dbReference type="ARBA" id="ARBA00022475"/>
    </source>
</evidence>
<dbReference type="Gene3D" id="1.10.1760.20">
    <property type="match status" value="1"/>
</dbReference>
<proteinExistence type="predicted"/>
<dbReference type="Proteomes" id="UP000035909">
    <property type="component" value="Unassembled WGS sequence"/>
</dbReference>
<keyword evidence="5 7" id="KW-1133">Transmembrane helix</keyword>
<evidence type="ECO:0000256" key="1">
    <source>
        <dbReference type="ARBA" id="ARBA00004651"/>
    </source>
</evidence>
<dbReference type="STRING" id="320778.ABT57_21955"/>
<evidence type="ECO:0000256" key="5">
    <source>
        <dbReference type="ARBA" id="ARBA00022989"/>
    </source>
</evidence>
<dbReference type="PATRIC" id="fig|320778.3.peg.4709"/>
<protein>
    <submittedName>
        <fullName evidence="8">Membrane protein</fullName>
    </submittedName>
</protein>
<keyword evidence="3" id="KW-1003">Cell membrane</keyword>
<keyword evidence="9" id="KW-1185">Reference proteome</keyword>
<dbReference type="GO" id="GO:0000041">
    <property type="term" value="P:transition metal ion transport"/>
    <property type="evidence" value="ECO:0007669"/>
    <property type="project" value="InterPro"/>
</dbReference>
<dbReference type="RefSeq" id="WP_047887400.1">
    <property type="nucleotide sequence ID" value="NZ_CP071325.1"/>
</dbReference>
<gene>
    <name evidence="8" type="ORF">ABT57_21955</name>
</gene>
<evidence type="ECO:0000313" key="9">
    <source>
        <dbReference type="Proteomes" id="UP000035909"/>
    </source>
</evidence>
<keyword evidence="6 7" id="KW-0472">Membrane</keyword>
<reference evidence="8 9" key="1">
    <citation type="submission" date="2015-05" db="EMBL/GenBank/DDBJ databases">
        <title>Photobacterium galathea sp. nov.</title>
        <authorList>
            <person name="Machado H."/>
            <person name="Gram L."/>
        </authorList>
    </citation>
    <scope>NUCLEOTIDE SEQUENCE [LARGE SCALE GENOMIC DNA]</scope>
    <source>
        <strain evidence="8 9">DSM 22954</strain>
    </source>
</reference>
<evidence type="ECO:0000256" key="2">
    <source>
        <dbReference type="ARBA" id="ARBA00022448"/>
    </source>
</evidence>
<dbReference type="Pfam" id="PF01891">
    <property type="entry name" value="CbiM"/>
    <property type="match status" value="1"/>
</dbReference>
<organism evidence="8 9">
    <name type="scientific">Photobacterium ganghwense</name>
    <dbReference type="NCBI Taxonomy" id="320778"/>
    <lineage>
        <taxon>Bacteria</taxon>
        <taxon>Pseudomonadati</taxon>
        <taxon>Pseudomonadota</taxon>
        <taxon>Gammaproteobacteria</taxon>
        <taxon>Vibrionales</taxon>
        <taxon>Vibrionaceae</taxon>
        <taxon>Photobacterium</taxon>
    </lineage>
</organism>
<comment type="subcellular location">
    <subcellularLocation>
        <location evidence="1">Cell membrane</location>
        <topology evidence="1">Multi-pass membrane protein</topology>
    </subcellularLocation>
</comment>
<feature type="transmembrane region" description="Helical" evidence="7">
    <location>
        <begin position="172"/>
        <end position="197"/>
    </location>
</feature>
<evidence type="ECO:0000256" key="6">
    <source>
        <dbReference type="ARBA" id="ARBA00023136"/>
    </source>
</evidence>
<dbReference type="OrthoDB" id="5297929at2"/>
<keyword evidence="2" id="KW-0813">Transport</keyword>
<dbReference type="EMBL" id="LDOU01000026">
    <property type="protein sequence ID" value="KLV05316.1"/>
    <property type="molecule type" value="Genomic_DNA"/>
</dbReference>
<evidence type="ECO:0000256" key="4">
    <source>
        <dbReference type="ARBA" id="ARBA00022692"/>
    </source>
</evidence>
<feature type="transmembrane region" description="Helical" evidence="7">
    <location>
        <begin position="63"/>
        <end position="88"/>
    </location>
</feature>